<keyword evidence="2" id="KW-0812">Transmembrane</keyword>
<proteinExistence type="predicted"/>
<name>A0A5N0E6T9_9NOCA</name>
<keyword evidence="2" id="KW-1133">Transmembrane helix</keyword>
<keyword evidence="4" id="KW-1185">Reference proteome</keyword>
<dbReference type="OrthoDB" id="4555612at2"/>
<sequence length="180" mass="18907">MSTAISDINTEIGTTGAELAPRVDDVREIDTRVVDPREIGAAEIDLAFETVPRVHRGTLRTRTLDSTHRSTVDRRPRNARPGGGVVVYDRGTRTSTVRKPSGAHPGELVEQAQVGFAVLAVAALMSAFVVVALITLAHLRAGDWGGDTSTSTVPAVVDGQSAPVDVVPGSVLPQGDIAPR</sequence>
<evidence type="ECO:0000256" key="2">
    <source>
        <dbReference type="SAM" id="Phobius"/>
    </source>
</evidence>
<protein>
    <submittedName>
        <fullName evidence="3">Uncharacterized protein</fullName>
    </submittedName>
</protein>
<evidence type="ECO:0000256" key="1">
    <source>
        <dbReference type="SAM" id="MobiDB-lite"/>
    </source>
</evidence>
<accession>A0A5N0E6T9</accession>
<evidence type="ECO:0000313" key="3">
    <source>
        <dbReference type="EMBL" id="KAA8884656.1"/>
    </source>
</evidence>
<keyword evidence="2" id="KW-0472">Membrane</keyword>
<dbReference type="EMBL" id="VXLC01000018">
    <property type="protein sequence ID" value="KAA8884656.1"/>
    <property type="molecule type" value="Genomic_DNA"/>
</dbReference>
<dbReference type="RefSeq" id="WP_150405877.1">
    <property type="nucleotide sequence ID" value="NZ_VXLC01000018.1"/>
</dbReference>
<comment type="caution">
    <text evidence="3">The sequence shown here is derived from an EMBL/GenBank/DDBJ whole genome shotgun (WGS) entry which is preliminary data.</text>
</comment>
<organism evidence="3 4">
    <name type="scientific">Nocardia colli</name>
    <dbReference type="NCBI Taxonomy" id="2545717"/>
    <lineage>
        <taxon>Bacteria</taxon>
        <taxon>Bacillati</taxon>
        <taxon>Actinomycetota</taxon>
        <taxon>Actinomycetes</taxon>
        <taxon>Mycobacteriales</taxon>
        <taxon>Nocardiaceae</taxon>
        <taxon>Nocardia</taxon>
    </lineage>
</organism>
<feature type="region of interest" description="Disordered" evidence="1">
    <location>
        <begin position="62"/>
        <end position="88"/>
    </location>
</feature>
<feature type="transmembrane region" description="Helical" evidence="2">
    <location>
        <begin position="114"/>
        <end position="136"/>
    </location>
</feature>
<dbReference type="AlphaFoldDB" id="A0A5N0E6T9"/>
<dbReference type="Proteomes" id="UP000323876">
    <property type="component" value="Unassembled WGS sequence"/>
</dbReference>
<gene>
    <name evidence="3" type="ORF">F3087_32240</name>
</gene>
<feature type="compositionally biased region" description="Basic and acidic residues" evidence="1">
    <location>
        <begin position="62"/>
        <end position="76"/>
    </location>
</feature>
<evidence type="ECO:0000313" key="4">
    <source>
        <dbReference type="Proteomes" id="UP000323876"/>
    </source>
</evidence>
<reference evidence="3 4" key="1">
    <citation type="submission" date="2019-09" db="EMBL/GenBank/DDBJ databases">
        <authorList>
            <person name="Wang X."/>
        </authorList>
    </citation>
    <scope>NUCLEOTIDE SEQUENCE [LARGE SCALE GENOMIC DNA]</scope>
    <source>
        <strain evidence="3 4">CICC 11023</strain>
    </source>
</reference>